<name>A0AAI8C7A3_9FLAO</name>
<dbReference type="EC" id="2.7.13.3" evidence="2"/>
<evidence type="ECO:0000313" key="13">
    <source>
        <dbReference type="EMBL" id="ALU27978.1"/>
    </source>
</evidence>
<keyword evidence="4" id="KW-0808">Transferase</keyword>
<keyword evidence="6" id="KW-0418">Kinase</keyword>
<dbReference type="Gene3D" id="1.20.5.1930">
    <property type="match status" value="1"/>
</dbReference>
<dbReference type="InterPro" id="IPR011990">
    <property type="entry name" value="TPR-like_helical_dom_sf"/>
</dbReference>
<evidence type="ECO:0000256" key="9">
    <source>
        <dbReference type="PROSITE-ProRule" id="PRU00339"/>
    </source>
</evidence>
<dbReference type="Gene3D" id="1.25.40.10">
    <property type="entry name" value="Tetratricopeptide repeat domain"/>
    <property type="match status" value="2"/>
</dbReference>
<dbReference type="PANTHER" id="PTHR24421">
    <property type="entry name" value="NITRATE/NITRITE SENSOR PROTEIN NARX-RELATED"/>
    <property type="match status" value="1"/>
</dbReference>
<accession>A0AAI8C7A3</accession>
<dbReference type="Gene3D" id="3.30.565.10">
    <property type="entry name" value="Histidine kinase-like ATPase, C-terminal domain"/>
    <property type="match status" value="1"/>
</dbReference>
<dbReference type="PANTHER" id="PTHR24421:SF10">
    <property type="entry name" value="NITRATE_NITRITE SENSOR PROTEIN NARQ"/>
    <property type="match status" value="1"/>
</dbReference>
<evidence type="ECO:0000256" key="1">
    <source>
        <dbReference type="ARBA" id="ARBA00000085"/>
    </source>
</evidence>
<feature type="coiled-coil region" evidence="10">
    <location>
        <begin position="518"/>
        <end position="545"/>
    </location>
</feature>
<dbReference type="SMART" id="SM00387">
    <property type="entry name" value="HATPase_c"/>
    <property type="match status" value="1"/>
</dbReference>
<dbReference type="InterPro" id="IPR011712">
    <property type="entry name" value="Sig_transdc_His_kin_sub3_dim/P"/>
</dbReference>
<dbReference type="InterPro" id="IPR019734">
    <property type="entry name" value="TPR_rpt"/>
</dbReference>
<dbReference type="SUPFAM" id="SSF48452">
    <property type="entry name" value="TPR-like"/>
    <property type="match status" value="2"/>
</dbReference>
<comment type="catalytic activity">
    <reaction evidence="1">
        <text>ATP + protein L-histidine = ADP + protein N-phospho-L-histidine.</text>
        <dbReference type="EC" id="2.7.13.3"/>
    </reaction>
</comment>
<keyword evidence="9" id="KW-0802">TPR repeat</keyword>
<dbReference type="InterPro" id="IPR036890">
    <property type="entry name" value="HATPase_C_sf"/>
</dbReference>
<evidence type="ECO:0000256" key="3">
    <source>
        <dbReference type="ARBA" id="ARBA00022553"/>
    </source>
</evidence>
<evidence type="ECO:0000256" key="11">
    <source>
        <dbReference type="SAM" id="Phobius"/>
    </source>
</evidence>
<dbReference type="PROSITE" id="PS50005">
    <property type="entry name" value="TPR"/>
    <property type="match status" value="1"/>
</dbReference>
<gene>
    <name evidence="13" type="ORF">AS202_18285</name>
</gene>
<dbReference type="InterPro" id="IPR003594">
    <property type="entry name" value="HATPase_dom"/>
</dbReference>
<keyword evidence="11" id="KW-1133">Transmembrane helix</keyword>
<reference evidence="13 14" key="1">
    <citation type="journal article" date="2016" name="J. Zhejiang Univ. Sci. B">
        <title>Antibiotic resistance mechanisms of Myroides sp.</title>
        <authorList>
            <person name="Hu S."/>
            <person name="Yuan S."/>
            <person name="Qu H."/>
            <person name="Jiang T."/>
            <person name="Zhou Y."/>
            <person name="Wang M."/>
            <person name="Ming D."/>
        </authorList>
    </citation>
    <scope>NUCLEOTIDE SEQUENCE [LARGE SCALE GENOMIC DNA]</scope>
    <source>
        <strain evidence="13 14">PR63039</strain>
    </source>
</reference>
<feature type="repeat" description="TPR" evidence="9">
    <location>
        <begin position="249"/>
        <end position="282"/>
    </location>
</feature>
<evidence type="ECO:0000256" key="8">
    <source>
        <dbReference type="ARBA" id="ARBA00023012"/>
    </source>
</evidence>
<dbReference type="InterPro" id="IPR050482">
    <property type="entry name" value="Sensor_HK_TwoCompSys"/>
</dbReference>
<keyword evidence="7" id="KW-0067">ATP-binding</keyword>
<evidence type="ECO:0000256" key="4">
    <source>
        <dbReference type="ARBA" id="ARBA00022679"/>
    </source>
</evidence>
<evidence type="ECO:0000256" key="5">
    <source>
        <dbReference type="ARBA" id="ARBA00022741"/>
    </source>
</evidence>
<dbReference type="Pfam" id="PF07730">
    <property type="entry name" value="HisKA_3"/>
    <property type="match status" value="1"/>
</dbReference>
<evidence type="ECO:0000256" key="6">
    <source>
        <dbReference type="ARBA" id="ARBA00022777"/>
    </source>
</evidence>
<feature type="domain" description="Histidine kinase/HSP90-like ATPase" evidence="12">
    <location>
        <begin position="592"/>
        <end position="683"/>
    </location>
</feature>
<evidence type="ECO:0000256" key="10">
    <source>
        <dbReference type="SAM" id="Coils"/>
    </source>
</evidence>
<dbReference type="SUPFAM" id="SSF55874">
    <property type="entry name" value="ATPase domain of HSP90 chaperone/DNA topoisomerase II/histidine kinase"/>
    <property type="match status" value="1"/>
</dbReference>
<evidence type="ECO:0000256" key="2">
    <source>
        <dbReference type="ARBA" id="ARBA00012438"/>
    </source>
</evidence>
<dbReference type="Pfam" id="PF02518">
    <property type="entry name" value="HATPase_c"/>
    <property type="match status" value="1"/>
</dbReference>
<evidence type="ECO:0000256" key="7">
    <source>
        <dbReference type="ARBA" id="ARBA00022840"/>
    </source>
</evidence>
<keyword evidence="8" id="KW-0902">Two-component regulatory system</keyword>
<dbReference type="EMBL" id="CP013690">
    <property type="protein sequence ID" value="ALU27978.1"/>
    <property type="molecule type" value="Genomic_DNA"/>
</dbReference>
<keyword evidence="3" id="KW-0597">Phosphoprotein</keyword>
<keyword evidence="11" id="KW-0812">Transmembrane</keyword>
<dbReference type="GO" id="GO:0046983">
    <property type="term" value="F:protein dimerization activity"/>
    <property type="evidence" value="ECO:0007669"/>
    <property type="project" value="InterPro"/>
</dbReference>
<dbReference type="CDD" id="cd16917">
    <property type="entry name" value="HATPase_UhpB-NarQ-NarX-like"/>
    <property type="match status" value="1"/>
</dbReference>
<dbReference type="GO" id="GO:0016020">
    <property type="term" value="C:membrane"/>
    <property type="evidence" value="ECO:0007669"/>
    <property type="project" value="InterPro"/>
</dbReference>
<dbReference type="AlphaFoldDB" id="A0AAI8C7A3"/>
<evidence type="ECO:0000259" key="12">
    <source>
        <dbReference type="SMART" id="SM00387"/>
    </source>
</evidence>
<dbReference type="GO" id="GO:0005524">
    <property type="term" value="F:ATP binding"/>
    <property type="evidence" value="ECO:0007669"/>
    <property type="project" value="UniProtKB-KW"/>
</dbReference>
<keyword evidence="11" id="KW-0472">Membrane</keyword>
<evidence type="ECO:0000313" key="14">
    <source>
        <dbReference type="Proteomes" id="UP000069030"/>
    </source>
</evidence>
<keyword evidence="10" id="KW-0175">Coiled coil</keyword>
<sequence>MQYNKAIHLWIALLFWRYKRIVMRFSLLLFLFCFLSCNGLVEKKAKETNYFEGYSKAIDKEVYLDSIASLIIKRPNDSLTREALLRLANRYEWIKQDKKVKKNLEKLYTYSKQQGDTAHIAKTYWYLGDYYDRRQILDSAYFYYLKAEKLYALQKDSINWAKMLSYKAGVLHDTGVYTESETTIAQVLQVLSKQKNTRLIYEANFQMASVLKELKEYRGALEYYVKIPELLNRLEEEGYDRYNLQRSWLSYYNNIGGYYQEVGNLEEAKNYFQTALRNQYVDSFPRLKAMVLNNYGYNQMLLCDDPLVIQPTLESALDIRKQINHKQGIVASKIRIAELNLLKKDTIGALVLMKEAYTMAAEDKNLYELIESLKFLSEYDVNDKEVYTTIYLRTQDSIRTLERQTRNKFARIEYETGEIEKRNDLLKQRNTYLGGVILLVVLLSIVFFIVLSLQMKNKKLLYQQKDQQAIHQIQALLLQQQSITYKAKNKQRKQIAKDLHDSIINRVFTVRINLGQLSTDQTKEKEKLIDQLTQIEAQTRALSHNMHKTLFNQEQDFSLVLENLILSQKNPFQTVFECSIDRLINWDFYTWYQKAQLYLIVQVLLQNVNKHAHASKCLVIILLSEQHIVVKIHDNGIGIDTKKINKGLGFKNIRHRLQSLQGKMTISTLNQMTTISLEIPYSEKEV</sequence>
<dbReference type="GO" id="GO:0000155">
    <property type="term" value="F:phosphorelay sensor kinase activity"/>
    <property type="evidence" value="ECO:0007669"/>
    <property type="project" value="InterPro"/>
</dbReference>
<keyword evidence="5" id="KW-0547">Nucleotide-binding</keyword>
<protein>
    <recommendedName>
        <fullName evidence="2">histidine kinase</fullName>
        <ecNumber evidence="2">2.7.13.3</ecNumber>
    </recommendedName>
</protein>
<dbReference type="KEGG" id="mod:AS202_18285"/>
<feature type="transmembrane region" description="Helical" evidence="11">
    <location>
        <begin position="432"/>
        <end position="453"/>
    </location>
</feature>
<organism evidence="13 14">
    <name type="scientific">Myroides odoratimimus</name>
    <dbReference type="NCBI Taxonomy" id="76832"/>
    <lineage>
        <taxon>Bacteria</taxon>
        <taxon>Pseudomonadati</taxon>
        <taxon>Bacteroidota</taxon>
        <taxon>Flavobacteriia</taxon>
        <taxon>Flavobacteriales</taxon>
        <taxon>Flavobacteriaceae</taxon>
        <taxon>Myroides</taxon>
    </lineage>
</organism>
<dbReference type="Proteomes" id="UP000069030">
    <property type="component" value="Chromosome"/>
</dbReference>
<proteinExistence type="predicted"/>